<proteinExistence type="predicted"/>
<evidence type="ECO:0000313" key="2">
    <source>
        <dbReference type="EMBL" id="CAD9049269.1"/>
    </source>
</evidence>
<evidence type="ECO:0000256" key="1">
    <source>
        <dbReference type="SAM" id="MobiDB-lite"/>
    </source>
</evidence>
<sequence length="209" mass="23530">MMQPPGMQPWMHVRPPPSPQPFIVPAVVVQPVYERVRYVEVPIIHQRVKYVPRITEREIIRYVPRVEVEYRDVYVELPDDEEEPHQPVQPPIPLPLPHSWRTMPVCSSASQHTSPRSPDGVPATPILGPELSQRQDSQELRRGQGQLGEGEMTSTRMGETIVRGATVEAGPIAQYNAGHGELGAEVQRDFAPELAQQGIRVSYSHTRSD</sequence>
<dbReference type="EMBL" id="HBGB01007620">
    <property type="protein sequence ID" value="CAD9049269.1"/>
    <property type="molecule type" value="Transcribed_RNA"/>
</dbReference>
<reference evidence="2" key="1">
    <citation type="submission" date="2021-01" db="EMBL/GenBank/DDBJ databases">
        <authorList>
            <person name="Corre E."/>
            <person name="Pelletier E."/>
            <person name="Niang G."/>
            <person name="Scheremetjew M."/>
            <person name="Finn R."/>
            <person name="Kale V."/>
            <person name="Holt S."/>
            <person name="Cochrane G."/>
            <person name="Meng A."/>
            <person name="Brown T."/>
            <person name="Cohen L."/>
        </authorList>
    </citation>
    <scope>NUCLEOTIDE SEQUENCE</scope>
    <source>
        <strain evidence="2">CCMP3346</strain>
    </source>
</reference>
<protein>
    <submittedName>
        <fullName evidence="2">Uncharacterized protein</fullName>
    </submittedName>
</protein>
<gene>
    <name evidence="2" type="ORF">VBRA1451_LOCUS4328</name>
</gene>
<organism evidence="2">
    <name type="scientific">Vitrella brassicaformis</name>
    <dbReference type="NCBI Taxonomy" id="1169539"/>
    <lineage>
        <taxon>Eukaryota</taxon>
        <taxon>Sar</taxon>
        <taxon>Alveolata</taxon>
        <taxon>Colpodellida</taxon>
        <taxon>Vitrellaceae</taxon>
        <taxon>Vitrella</taxon>
    </lineage>
</organism>
<feature type="region of interest" description="Disordered" evidence="1">
    <location>
        <begin position="105"/>
        <end position="151"/>
    </location>
</feature>
<feature type="compositionally biased region" description="Polar residues" evidence="1">
    <location>
        <begin position="105"/>
        <end position="116"/>
    </location>
</feature>
<dbReference type="AlphaFoldDB" id="A0A7S1JPB9"/>
<accession>A0A7S1JPB9</accession>
<name>A0A7S1JPB9_9ALVE</name>